<dbReference type="NCBIfam" id="TIGR00231">
    <property type="entry name" value="small_GTP"/>
    <property type="match status" value="1"/>
</dbReference>
<evidence type="ECO:0000313" key="6">
    <source>
        <dbReference type="Proteomes" id="UP000683360"/>
    </source>
</evidence>
<dbReference type="OrthoDB" id="6067901at2759"/>
<evidence type="ECO:0000256" key="1">
    <source>
        <dbReference type="ARBA" id="ARBA00022741"/>
    </source>
</evidence>
<gene>
    <name evidence="5" type="ORF">MEDL_61974</name>
</gene>
<sequence>MGLACTRPDINNAIDFPQKVLLLGKSGAGKTSLLYGWKLGCESVIKPIPTEDFNVEKIEYNGQIYIVWDLSGAPNYFPRWRQFYHGTNVLVIVVDSSDKDIMRSLREDVSSILHERDLDDIPCVLILNKSDIADEKPETMEKTIDFPSSPNLHVISCCAKDDKSCKAALEKISDVCRNSKRPEQ</sequence>
<reference evidence="5" key="1">
    <citation type="submission" date="2021-03" db="EMBL/GenBank/DDBJ databases">
        <authorList>
            <person name="Bekaert M."/>
        </authorList>
    </citation>
    <scope>NUCLEOTIDE SEQUENCE</scope>
</reference>
<keyword evidence="2 3" id="KW-0342">GTP-binding</keyword>
<dbReference type="PANTHER" id="PTHR11711">
    <property type="entry name" value="ADP RIBOSYLATION FACTOR-RELATED"/>
    <property type="match status" value="1"/>
</dbReference>
<evidence type="ECO:0000256" key="4">
    <source>
        <dbReference type="PIRSR" id="PIRSR606689-2"/>
    </source>
</evidence>
<dbReference type="Proteomes" id="UP000683360">
    <property type="component" value="Unassembled WGS sequence"/>
</dbReference>
<evidence type="ECO:0000313" key="5">
    <source>
        <dbReference type="EMBL" id="CAG2250235.1"/>
    </source>
</evidence>
<dbReference type="PROSITE" id="PS51417">
    <property type="entry name" value="ARF"/>
    <property type="match status" value="1"/>
</dbReference>
<dbReference type="InterPro" id="IPR024156">
    <property type="entry name" value="Small_GTPase_ARF"/>
</dbReference>
<keyword evidence="1 3" id="KW-0547">Nucleotide-binding</keyword>
<keyword evidence="6" id="KW-1185">Reference proteome</keyword>
<dbReference type="GO" id="GO:0003924">
    <property type="term" value="F:GTPase activity"/>
    <property type="evidence" value="ECO:0007669"/>
    <property type="project" value="InterPro"/>
</dbReference>
<dbReference type="GO" id="GO:0005525">
    <property type="term" value="F:GTP binding"/>
    <property type="evidence" value="ECO:0007669"/>
    <property type="project" value="UniProtKB-KW"/>
</dbReference>
<dbReference type="InterPro" id="IPR027417">
    <property type="entry name" value="P-loop_NTPase"/>
</dbReference>
<feature type="binding site" evidence="3">
    <location>
        <begin position="128"/>
        <end position="131"/>
    </location>
    <ligand>
        <name>GTP</name>
        <dbReference type="ChEBI" id="CHEBI:37565"/>
    </ligand>
</feature>
<dbReference type="GO" id="GO:0046872">
    <property type="term" value="F:metal ion binding"/>
    <property type="evidence" value="ECO:0007669"/>
    <property type="project" value="UniProtKB-KW"/>
</dbReference>
<proteinExistence type="predicted"/>
<organism evidence="5 6">
    <name type="scientific">Mytilus edulis</name>
    <name type="common">Blue mussel</name>
    <dbReference type="NCBI Taxonomy" id="6550"/>
    <lineage>
        <taxon>Eukaryota</taxon>
        <taxon>Metazoa</taxon>
        <taxon>Spiralia</taxon>
        <taxon>Lophotrochozoa</taxon>
        <taxon>Mollusca</taxon>
        <taxon>Bivalvia</taxon>
        <taxon>Autobranchia</taxon>
        <taxon>Pteriomorphia</taxon>
        <taxon>Mytilida</taxon>
        <taxon>Mytiloidea</taxon>
        <taxon>Mytilidae</taxon>
        <taxon>Mytilinae</taxon>
        <taxon>Mytilus</taxon>
    </lineage>
</organism>
<dbReference type="InterPro" id="IPR006689">
    <property type="entry name" value="Small_GTPase_ARF/SAR"/>
</dbReference>
<dbReference type="Pfam" id="PF00025">
    <property type="entry name" value="Arf"/>
    <property type="match status" value="1"/>
</dbReference>
<feature type="binding site" evidence="4">
    <location>
        <position position="31"/>
    </location>
    <ligand>
        <name>Mg(2+)</name>
        <dbReference type="ChEBI" id="CHEBI:18420"/>
    </ligand>
</feature>
<feature type="binding site" evidence="3">
    <location>
        <begin position="24"/>
        <end position="31"/>
    </location>
    <ligand>
        <name>GTP</name>
        <dbReference type="ChEBI" id="CHEBI:37565"/>
    </ligand>
</feature>
<accession>A0A8S3V5X5</accession>
<comment type="caution">
    <text evidence="5">The sequence shown here is derived from an EMBL/GenBank/DDBJ whole genome shotgun (WGS) entry which is preliminary data.</text>
</comment>
<dbReference type="PRINTS" id="PR00449">
    <property type="entry name" value="RASTRNSFRMNG"/>
</dbReference>
<dbReference type="SMART" id="SM00177">
    <property type="entry name" value="ARF"/>
    <property type="match status" value="1"/>
</dbReference>
<keyword evidence="4" id="KW-0479">Metal-binding</keyword>
<dbReference type="SUPFAM" id="SSF52540">
    <property type="entry name" value="P-loop containing nucleoside triphosphate hydrolases"/>
    <property type="match status" value="1"/>
</dbReference>
<evidence type="ECO:0000256" key="3">
    <source>
        <dbReference type="PIRSR" id="PIRSR606689-1"/>
    </source>
</evidence>
<dbReference type="Gene3D" id="3.40.50.300">
    <property type="entry name" value="P-loop containing nucleotide triphosphate hydrolases"/>
    <property type="match status" value="1"/>
</dbReference>
<evidence type="ECO:0000256" key="2">
    <source>
        <dbReference type="ARBA" id="ARBA00023134"/>
    </source>
</evidence>
<name>A0A8S3V5X5_MYTED</name>
<dbReference type="EMBL" id="CAJPWZ010003046">
    <property type="protein sequence ID" value="CAG2250235.1"/>
    <property type="molecule type" value="Genomic_DNA"/>
</dbReference>
<protein>
    <submittedName>
        <fullName evidence="5">Uncharacterized protein</fullName>
    </submittedName>
</protein>
<dbReference type="AlphaFoldDB" id="A0A8S3V5X5"/>
<feature type="binding site" evidence="3">
    <location>
        <position position="72"/>
    </location>
    <ligand>
        <name>GTP</name>
        <dbReference type="ChEBI" id="CHEBI:37565"/>
    </ligand>
</feature>
<feature type="binding site" evidence="4">
    <location>
        <position position="50"/>
    </location>
    <ligand>
        <name>Mg(2+)</name>
        <dbReference type="ChEBI" id="CHEBI:18420"/>
    </ligand>
</feature>
<dbReference type="InterPro" id="IPR005225">
    <property type="entry name" value="Small_GTP-bd"/>
</dbReference>
<keyword evidence="4" id="KW-0460">Magnesium</keyword>